<dbReference type="EMBL" id="ACPB03025051">
    <property type="status" value="NOT_ANNOTATED_CDS"/>
    <property type="molecule type" value="Genomic_DNA"/>
</dbReference>
<dbReference type="VEuPathDB" id="VectorBase:RPRC014749"/>
<evidence type="ECO:0000313" key="1">
    <source>
        <dbReference type="EnsemblMetazoa" id="RPRC014749-PA"/>
    </source>
</evidence>
<dbReference type="HOGENOM" id="CLU_2103019_0_0_1"/>
<dbReference type="PROSITE" id="PS51750">
    <property type="entry name" value="BRO_N"/>
    <property type="match status" value="1"/>
</dbReference>
<evidence type="ECO:0000313" key="2">
    <source>
        <dbReference type="Proteomes" id="UP000015103"/>
    </source>
</evidence>
<sequence length="141" mass="16380">MKALTFKKHSILPFDNGDGKIWFTSAHMAELLEYADEKSVNRLYNRNKNEFTDEMSRVVSVTSRNKNKEIQYNRVRVFSPRGGHLLGMLADTKIAKALRRWLLDLVDKESQPNLALMNINQLKELTLSVRYFSMNAVWLMG</sequence>
<dbReference type="AlphaFoldDB" id="T1IEN0"/>
<organism evidence="1 2">
    <name type="scientific">Rhodnius prolixus</name>
    <name type="common">Triatomid bug</name>
    <dbReference type="NCBI Taxonomy" id="13249"/>
    <lineage>
        <taxon>Eukaryota</taxon>
        <taxon>Metazoa</taxon>
        <taxon>Ecdysozoa</taxon>
        <taxon>Arthropoda</taxon>
        <taxon>Hexapoda</taxon>
        <taxon>Insecta</taxon>
        <taxon>Pterygota</taxon>
        <taxon>Neoptera</taxon>
        <taxon>Paraneoptera</taxon>
        <taxon>Hemiptera</taxon>
        <taxon>Heteroptera</taxon>
        <taxon>Panheteroptera</taxon>
        <taxon>Cimicomorpha</taxon>
        <taxon>Reduviidae</taxon>
        <taxon>Triatominae</taxon>
        <taxon>Rhodnius</taxon>
    </lineage>
</organism>
<dbReference type="EnsemblMetazoa" id="RPRC014749-RA">
    <property type="protein sequence ID" value="RPRC014749-PA"/>
    <property type="gene ID" value="RPRC014749"/>
</dbReference>
<dbReference type="Proteomes" id="UP000015103">
    <property type="component" value="Unassembled WGS sequence"/>
</dbReference>
<protein>
    <submittedName>
        <fullName evidence="1">Bro-N domain-containing protein</fullName>
    </submittedName>
</protein>
<name>T1IEN0_RHOPR</name>
<dbReference type="InterPro" id="IPR003497">
    <property type="entry name" value="BRO_N_domain"/>
</dbReference>
<dbReference type="InParanoid" id="T1IEN0"/>
<keyword evidence="2" id="KW-1185">Reference proteome</keyword>
<reference evidence="1" key="1">
    <citation type="submission" date="2015-05" db="UniProtKB">
        <authorList>
            <consortium name="EnsemblMetazoa"/>
        </authorList>
    </citation>
    <scope>IDENTIFICATION</scope>
</reference>
<accession>T1IEN0</accession>
<dbReference type="Pfam" id="PF02498">
    <property type="entry name" value="Bro-N"/>
    <property type="match status" value="1"/>
</dbReference>
<dbReference type="SMART" id="SM01040">
    <property type="entry name" value="Bro-N"/>
    <property type="match status" value="1"/>
</dbReference>
<proteinExistence type="predicted"/>